<dbReference type="AlphaFoldDB" id="A0A8E2E9D6"/>
<accession>A0A8E2E9D6</accession>
<evidence type="ECO:0000313" key="6">
    <source>
        <dbReference type="Proteomes" id="UP000250266"/>
    </source>
</evidence>
<dbReference type="SMART" id="SM00906">
    <property type="entry name" value="Fungal_trans"/>
    <property type="match status" value="1"/>
</dbReference>
<evidence type="ECO:0000256" key="2">
    <source>
        <dbReference type="ARBA" id="ARBA00023163"/>
    </source>
</evidence>
<feature type="domain" description="Xylanolytic transcriptional activator regulatory" evidence="4">
    <location>
        <begin position="186"/>
        <end position="258"/>
    </location>
</feature>
<name>A0A8E2E9D6_9PEZI</name>
<sequence length="430" mass="48981">MYRMQVYTKQAFHHDICPTILEPNTARATLPSPTSLLSWNGLHLNQSPTLDEEHVDVVSLSREQEECFLNLFWQSYHTIVPILKEAEFRAYYDSLWTSSSSGACRAASALVDIILALCMQYGSPLTTPGAAGVVVDDKDSSIAGRWLYRRSEPFLSYERENPRLATIQCQIYSSIYLMNASFINMAHSTIATATRAAYLLGFDRLSTDNVSKADQDLRQRAWWTLFLLDSQISMELGRPFLFDALGATFAPPTEDLLGATMRDTEVPWFEDVNLLSYHTQSVKLAFATRSASEAFQLKCSEILTLSGKRDVHDDPKLLEECARFLPQCMKPLRDWVDEVPKALRIARNGVGEPFSTARTTLDLDFNISLWLQRQRPLLELLYHNFSMPFYRTFIGFQTRHIVLDTTFCGTCRLMHQSCLDNHEHSSSTPR</sequence>
<proteinExistence type="predicted"/>
<dbReference type="GO" id="GO:0006351">
    <property type="term" value="P:DNA-templated transcription"/>
    <property type="evidence" value="ECO:0007669"/>
    <property type="project" value="InterPro"/>
</dbReference>
<evidence type="ECO:0000256" key="3">
    <source>
        <dbReference type="ARBA" id="ARBA00023242"/>
    </source>
</evidence>
<dbReference type="GO" id="GO:0000981">
    <property type="term" value="F:DNA-binding transcription factor activity, RNA polymerase II-specific"/>
    <property type="evidence" value="ECO:0007669"/>
    <property type="project" value="TreeGrafter"/>
</dbReference>
<dbReference type="InterPro" id="IPR051127">
    <property type="entry name" value="Fungal_SecMet_Regulators"/>
</dbReference>
<evidence type="ECO:0000256" key="1">
    <source>
        <dbReference type="ARBA" id="ARBA00023015"/>
    </source>
</evidence>
<keyword evidence="6" id="KW-1185">Reference proteome</keyword>
<evidence type="ECO:0000259" key="4">
    <source>
        <dbReference type="SMART" id="SM00906"/>
    </source>
</evidence>
<dbReference type="CDD" id="cd12148">
    <property type="entry name" value="fungal_TF_MHR"/>
    <property type="match status" value="1"/>
</dbReference>
<dbReference type="GO" id="GO:0000978">
    <property type="term" value="F:RNA polymerase II cis-regulatory region sequence-specific DNA binding"/>
    <property type="evidence" value="ECO:0007669"/>
    <property type="project" value="TreeGrafter"/>
</dbReference>
<dbReference type="EMBL" id="KV745000">
    <property type="protein sequence ID" value="OCK79541.1"/>
    <property type="molecule type" value="Genomic_DNA"/>
</dbReference>
<keyword evidence="1" id="KW-0805">Transcription regulation</keyword>
<dbReference type="Pfam" id="PF04082">
    <property type="entry name" value="Fungal_trans"/>
    <property type="match status" value="1"/>
</dbReference>
<dbReference type="InterPro" id="IPR007219">
    <property type="entry name" value="XnlR_reg_dom"/>
</dbReference>
<organism evidence="5 6">
    <name type="scientific">Lepidopterella palustris CBS 459.81</name>
    <dbReference type="NCBI Taxonomy" id="1314670"/>
    <lineage>
        <taxon>Eukaryota</taxon>
        <taxon>Fungi</taxon>
        <taxon>Dikarya</taxon>
        <taxon>Ascomycota</taxon>
        <taxon>Pezizomycotina</taxon>
        <taxon>Dothideomycetes</taxon>
        <taxon>Pleosporomycetidae</taxon>
        <taxon>Mytilinidiales</taxon>
        <taxon>Argynnaceae</taxon>
        <taxon>Lepidopterella</taxon>
    </lineage>
</organism>
<dbReference type="Proteomes" id="UP000250266">
    <property type="component" value="Unassembled WGS sequence"/>
</dbReference>
<reference evidence="5 6" key="1">
    <citation type="journal article" date="2016" name="Nat. Commun.">
        <title>Ectomycorrhizal ecology is imprinted in the genome of the dominant symbiotic fungus Cenococcum geophilum.</title>
        <authorList>
            <consortium name="DOE Joint Genome Institute"/>
            <person name="Peter M."/>
            <person name="Kohler A."/>
            <person name="Ohm R.A."/>
            <person name="Kuo A."/>
            <person name="Krutzmann J."/>
            <person name="Morin E."/>
            <person name="Arend M."/>
            <person name="Barry K.W."/>
            <person name="Binder M."/>
            <person name="Choi C."/>
            <person name="Clum A."/>
            <person name="Copeland A."/>
            <person name="Grisel N."/>
            <person name="Haridas S."/>
            <person name="Kipfer T."/>
            <person name="LaButti K."/>
            <person name="Lindquist E."/>
            <person name="Lipzen A."/>
            <person name="Maire R."/>
            <person name="Meier B."/>
            <person name="Mihaltcheva S."/>
            <person name="Molinier V."/>
            <person name="Murat C."/>
            <person name="Poggeler S."/>
            <person name="Quandt C.A."/>
            <person name="Sperisen C."/>
            <person name="Tritt A."/>
            <person name="Tisserant E."/>
            <person name="Crous P.W."/>
            <person name="Henrissat B."/>
            <person name="Nehls U."/>
            <person name="Egli S."/>
            <person name="Spatafora J.W."/>
            <person name="Grigoriev I.V."/>
            <person name="Martin F.M."/>
        </authorList>
    </citation>
    <scope>NUCLEOTIDE SEQUENCE [LARGE SCALE GENOMIC DNA]</scope>
    <source>
        <strain evidence="5 6">CBS 459.81</strain>
    </source>
</reference>
<dbReference type="PANTHER" id="PTHR47424:SF12">
    <property type="entry name" value="TRANSCRIPTION FACTOR ASQA"/>
    <property type="match status" value="1"/>
</dbReference>
<dbReference type="GO" id="GO:0000435">
    <property type="term" value="P:positive regulation of transcription from RNA polymerase II promoter by galactose"/>
    <property type="evidence" value="ECO:0007669"/>
    <property type="project" value="TreeGrafter"/>
</dbReference>
<dbReference type="GO" id="GO:0008270">
    <property type="term" value="F:zinc ion binding"/>
    <property type="evidence" value="ECO:0007669"/>
    <property type="project" value="InterPro"/>
</dbReference>
<evidence type="ECO:0000313" key="5">
    <source>
        <dbReference type="EMBL" id="OCK79541.1"/>
    </source>
</evidence>
<gene>
    <name evidence="5" type="ORF">K432DRAFT_393829</name>
</gene>
<dbReference type="GO" id="GO:0005634">
    <property type="term" value="C:nucleus"/>
    <property type="evidence" value="ECO:0007669"/>
    <property type="project" value="TreeGrafter"/>
</dbReference>
<protein>
    <recommendedName>
        <fullName evidence="4">Xylanolytic transcriptional activator regulatory domain-containing protein</fullName>
    </recommendedName>
</protein>
<keyword evidence="3" id="KW-0539">Nucleus</keyword>
<dbReference type="PANTHER" id="PTHR47424">
    <property type="entry name" value="REGULATORY PROTEIN GAL4"/>
    <property type="match status" value="1"/>
</dbReference>
<keyword evidence="2" id="KW-0804">Transcription</keyword>
<dbReference type="OrthoDB" id="2283488at2759"/>